<feature type="compositionally biased region" description="Low complexity" evidence="1">
    <location>
        <begin position="121"/>
        <end position="142"/>
    </location>
</feature>
<feature type="compositionally biased region" description="Low complexity" evidence="1">
    <location>
        <begin position="74"/>
        <end position="86"/>
    </location>
</feature>
<dbReference type="EMBL" id="KQ965743">
    <property type="protein sequence ID" value="KXS18262.1"/>
    <property type="molecule type" value="Genomic_DNA"/>
</dbReference>
<evidence type="ECO:0000256" key="1">
    <source>
        <dbReference type="SAM" id="MobiDB-lite"/>
    </source>
</evidence>
<dbReference type="AlphaFoldDB" id="A0A139ANE7"/>
<evidence type="ECO:0000313" key="2">
    <source>
        <dbReference type="EMBL" id="KXS18262.1"/>
    </source>
</evidence>
<feature type="compositionally biased region" description="Low complexity" evidence="1">
    <location>
        <begin position="178"/>
        <end position="194"/>
    </location>
</feature>
<reference evidence="2 3" key="1">
    <citation type="journal article" date="2015" name="Genome Biol. Evol.">
        <title>Phylogenomic analyses indicate that early fungi evolved digesting cell walls of algal ancestors of land plants.</title>
        <authorList>
            <person name="Chang Y."/>
            <person name="Wang S."/>
            <person name="Sekimoto S."/>
            <person name="Aerts A.L."/>
            <person name="Choi C."/>
            <person name="Clum A."/>
            <person name="LaButti K.M."/>
            <person name="Lindquist E.A."/>
            <person name="Yee Ngan C."/>
            <person name="Ohm R.A."/>
            <person name="Salamov A.A."/>
            <person name="Grigoriev I.V."/>
            <person name="Spatafora J.W."/>
            <person name="Berbee M.L."/>
        </authorList>
    </citation>
    <scope>NUCLEOTIDE SEQUENCE [LARGE SCALE GENOMIC DNA]</scope>
    <source>
        <strain evidence="2 3">JEL478</strain>
    </source>
</reference>
<feature type="compositionally biased region" description="Polar residues" evidence="1">
    <location>
        <begin position="215"/>
        <end position="235"/>
    </location>
</feature>
<organism evidence="2 3">
    <name type="scientific">Gonapodya prolifera (strain JEL478)</name>
    <name type="common">Monoblepharis prolifera</name>
    <dbReference type="NCBI Taxonomy" id="1344416"/>
    <lineage>
        <taxon>Eukaryota</taxon>
        <taxon>Fungi</taxon>
        <taxon>Fungi incertae sedis</taxon>
        <taxon>Chytridiomycota</taxon>
        <taxon>Chytridiomycota incertae sedis</taxon>
        <taxon>Monoblepharidomycetes</taxon>
        <taxon>Monoblepharidales</taxon>
        <taxon>Gonapodyaceae</taxon>
        <taxon>Gonapodya</taxon>
    </lineage>
</organism>
<feature type="compositionally biased region" description="Polar residues" evidence="1">
    <location>
        <begin position="1"/>
        <end position="19"/>
    </location>
</feature>
<dbReference type="Proteomes" id="UP000070544">
    <property type="component" value="Unassembled WGS sequence"/>
</dbReference>
<gene>
    <name evidence="2" type="ORF">M427DRAFT_143994</name>
</gene>
<sequence>MLGEQSSNPSNRPVPESTSPAPAPARRKRRLTIPGAQDVVQSLFGSRDADSGTGTVRVDARGGGGLRRTRVELPARTTATVAIVTAPPVPRPDVRGGGGLRQKRVESPARTVVQPPPPPVSTSTSTSTTTLISPRSAPGAARRAAKGGKKEKAKSFSPDADAGHDSAAPHQGSDDGSQEYSEASSSARSETESQLTVSAGHAEDEDDETEVAPSFATSPTSIHTSFSPTSNSSYFPSEFEDFDIMPAVALPGIGVPLEWAGLVLSPSSPSSEHRHSQPRSPAPASEHRASHPHSPTTGEALHSPASENAPIRPFAAKPPPSPKLPPSPLSAPATTTAAESRARPVGPRPRTHDNPYLRKVPLPHPPPSPTSSIAVQVHDVGSGSVGAMNMNVNASRSPVQASLDEKMQMQMQYQARMVQAHRSYRVI</sequence>
<evidence type="ECO:0000313" key="3">
    <source>
        <dbReference type="Proteomes" id="UP000070544"/>
    </source>
</evidence>
<name>A0A139ANE7_GONPJ</name>
<feature type="compositionally biased region" description="Pro residues" evidence="1">
    <location>
        <begin position="316"/>
        <end position="329"/>
    </location>
</feature>
<feature type="compositionally biased region" description="Low complexity" evidence="1">
    <location>
        <begin position="330"/>
        <end position="339"/>
    </location>
</feature>
<feature type="region of interest" description="Disordered" evidence="1">
    <location>
        <begin position="263"/>
        <end position="372"/>
    </location>
</feature>
<keyword evidence="3" id="KW-1185">Reference proteome</keyword>
<feature type="region of interest" description="Disordered" evidence="1">
    <location>
        <begin position="1"/>
        <end position="237"/>
    </location>
</feature>
<proteinExistence type="predicted"/>
<accession>A0A139ANE7</accession>
<protein>
    <submittedName>
        <fullName evidence="2">Uncharacterized protein</fullName>
    </submittedName>
</protein>